<evidence type="ECO:0000313" key="1">
    <source>
        <dbReference type="EMBL" id="RUT03230.1"/>
    </source>
</evidence>
<proteinExistence type="predicted"/>
<reference evidence="1" key="1">
    <citation type="submission" date="2018-12" db="EMBL/GenBank/DDBJ databases">
        <authorList>
            <person name="Will S."/>
            <person name="Neumann-Schaal M."/>
            <person name="Henke P."/>
        </authorList>
    </citation>
    <scope>NUCLEOTIDE SEQUENCE</scope>
    <source>
        <strain evidence="1">PCC 7102</strain>
    </source>
</reference>
<dbReference type="AlphaFoldDB" id="A0A3S1AKZ9"/>
<protein>
    <submittedName>
        <fullName evidence="1">Uncharacterized protein</fullName>
    </submittedName>
</protein>
<dbReference type="Proteomes" id="UP000271624">
    <property type="component" value="Unassembled WGS sequence"/>
</dbReference>
<sequence>MNTLHLSWGSLKAAREYRRNNMNYDLSREYYTLCKISQNGEAPVNNKKTTKKKYNFTNIN</sequence>
<comment type="caution">
    <text evidence="1">The sequence shown here is derived from an EMBL/GenBank/DDBJ whole genome shotgun (WGS) entry which is preliminary data.</text>
</comment>
<dbReference type="EMBL" id="RSCL01000014">
    <property type="protein sequence ID" value="RUT03230.1"/>
    <property type="molecule type" value="Genomic_DNA"/>
</dbReference>
<accession>A0A3S1AKZ9</accession>
<keyword evidence="2" id="KW-1185">Reference proteome</keyword>
<name>A0A3S1AKZ9_9CYAN</name>
<evidence type="ECO:0000313" key="2">
    <source>
        <dbReference type="Proteomes" id="UP000271624"/>
    </source>
</evidence>
<organism evidence="1 2">
    <name type="scientific">Dulcicalothrix desertica PCC 7102</name>
    <dbReference type="NCBI Taxonomy" id="232991"/>
    <lineage>
        <taxon>Bacteria</taxon>
        <taxon>Bacillati</taxon>
        <taxon>Cyanobacteriota</taxon>
        <taxon>Cyanophyceae</taxon>
        <taxon>Nostocales</taxon>
        <taxon>Calotrichaceae</taxon>
        <taxon>Dulcicalothrix</taxon>
    </lineage>
</organism>
<gene>
    <name evidence="1" type="ORF">DSM106972_055380</name>
</gene>
<reference evidence="1" key="2">
    <citation type="journal article" date="2019" name="Genome Biol. Evol.">
        <title>Day and night: Metabolic profiles and evolutionary relationships of six axenic non-marine cyanobacteria.</title>
        <authorList>
            <person name="Will S.E."/>
            <person name="Henke P."/>
            <person name="Boedeker C."/>
            <person name="Huang S."/>
            <person name="Brinkmann H."/>
            <person name="Rohde M."/>
            <person name="Jarek M."/>
            <person name="Friedl T."/>
            <person name="Seufert S."/>
            <person name="Schumacher M."/>
            <person name="Overmann J."/>
            <person name="Neumann-Schaal M."/>
            <person name="Petersen J."/>
        </authorList>
    </citation>
    <scope>NUCLEOTIDE SEQUENCE [LARGE SCALE GENOMIC DNA]</scope>
    <source>
        <strain evidence="1">PCC 7102</strain>
    </source>
</reference>